<evidence type="ECO:0000313" key="13">
    <source>
        <dbReference type="Proteomes" id="UP000580709"/>
    </source>
</evidence>
<comment type="similarity">
    <text evidence="2 8">Belongs to the BioY family.</text>
</comment>
<proteinExistence type="inferred from homology"/>
<keyword evidence="5 9" id="KW-0812">Transmembrane</keyword>
<evidence type="ECO:0000313" key="12">
    <source>
        <dbReference type="Proteomes" id="UP000336646"/>
    </source>
</evidence>
<evidence type="ECO:0000256" key="9">
    <source>
        <dbReference type="SAM" id="Phobius"/>
    </source>
</evidence>
<evidence type="ECO:0000313" key="10">
    <source>
        <dbReference type="EMBL" id="MBA4506020.1"/>
    </source>
</evidence>
<dbReference type="PIRSF" id="PIRSF016661">
    <property type="entry name" value="BioY"/>
    <property type="match status" value="1"/>
</dbReference>
<keyword evidence="4 8" id="KW-1003">Cell membrane</keyword>
<evidence type="ECO:0000256" key="1">
    <source>
        <dbReference type="ARBA" id="ARBA00004651"/>
    </source>
</evidence>
<organism evidence="11 12">
    <name type="scientific">Corynebacterium sanguinis</name>
    <dbReference type="NCBI Taxonomy" id="2594913"/>
    <lineage>
        <taxon>Bacteria</taxon>
        <taxon>Bacillati</taxon>
        <taxon>Actinomycetota</taxon>
        <taxon>Actinomycetes</taxon>
        <taxon>Mycobacteriales</taxon>
        <taxon>Corynebacteriaceae</taxon>
        <taxon>Corynebacterium</taxon>
    </lineage>
</organism>
<evidence type="ECO:0000256" key="4">
    <source>
        <dbReference type="ARBA" id="ARBA00022475"/>
    </source>
</evidence>
<comment type="subcellular location">
    <subcellularLocation>
        <location evidence="1 8">Cell membrane</location>
        <topology evidence="1 8">Multi-pass membrane protein</topology>
    </subcellularLocation>
</comment>
<evidence type="ECO:0000256" key="8">
    <source>
        <dbReference type="PIRNR" id="PIRNR016661"/>
    </source>
</evidence>
<feature type="transmembrane region" description="Helical" evidence="9">
    <location>
        <begin position="94"/>
        <end position="119"/>
    </location>
</feature>
<evidence type="ECO:0000256" key="6">
    <source>
        <dbReference type="ARBA" id="ARBA00022989"/>
    </source>
</evidence>
<reference evidence="11 12" key="1">
    <citation type="submission" date="2018-12" db="EMBL/GenBank/DDBJ databases">
        <title>Corynebacterium sanguinis sp. nov., a clinically-associated and environmental corynebacterium.</title>
        <authorList>
            <person name="Gonzales-Siles L."/>
            <person name="Jaen-Luchoro D."/>
            <person name="Cardew S."/>
            <person name="Inganas E."/>
            <person name="Ohlen M."/>
            <person name="Jensie-Markopolous S."/>
            <person name="Pinyeiro-Iglesias B."/>
            <person name="Molin K."/>
            <person name="Skovbjerg S."/>
            <person name="Svensson-Stadler L."/>
            <person name="Funke G."/>
            <person name="Moore E.R.B."/>
        </authorList>
    </citation>
    <scope>NUCLEOTIDE SEQUENCE [LARGE SCALE GENOMIC DNA]</scope>
    <source>
        <strain evidence="11 12">58734</strain>
    </source>
</reference>
<dbReference type="RefSeq" id="WP_136651645.1">
    <property type="nucleotide sequence ID" value="NZ_JACEOR010000544.1"/>
</dbReference>
<dbReference type="OrthoDB" id="9803495at2"/>
<protein>
    <recommendedName>
        <fullName evidence="8">Biotin transporter</fullName>
    </recommendedName>
</protein>
<comment type="caution">
    <text evidence="11">The sequence shown here is derived from an EMBL/GenBank/DDBJ whole genome shotgun (WGS) entry which is preliminary data.</text>
</comment>
<accession>A0A6C1U116</accession>
<dbReference type="PANTHER" id="PTHR34295">
    <property type="entry name" value="BIOTIN TRANSPORTER BIOY"/>
    <property type="match status" value="1"/>
</dbReference>
<feature type="transmembrane region" description="Helical" evidence="9">
    <location>
        <begin position="179"/>
        <end position="197"/>
    </location>
</feature>
<keyword evidence="7 8" id="KW-0472">Membrane</keyword>
<keyword evidence="13" id="KW-1185">Reference proteome</keyword>
<gene>
    <name evidence="11" type="ORF">EKI59_06125</name>
    <name evidence="10" type="ORF">H0H28_11995</name>
</gene>
<dbReference type="PANTHER" id="PTHR34295:SF4">
    <property type="entry name" value="BIOTIN TRANSPORTER BIOY-RELATED"/>
    <property type="match status" value="1"/>
</dbReference>
<dbReference type="Pfam" id="PF02632">
    <property type="entry name" value="BioY"/>
    <property type="match status" value="1"/>
</dbReference>
<dbReference type="EMBL" id="RXIR01000010">
    <property type="protein sequence ID" value="TVS28704.1"/>
    <property type="molecule type" value="Genomic_DNA"/>
</dbReference>
<dbReference type="GO" id="GO:0005886">
    <property type="term" value="C:plasma membrane"/>
    <property type="evidence" value="ECO:0007669"/>
    <property type="project" value="UniProtKB-SubCell"/>
</dbReference>
<name>A0A6C1U116_9CORY</name>
<feature type="transmembrane region" description="Helical" evidence="9">
    <location>
        <begin position="70"/>
        <end position="88"/>
    </location>
</feature>
<reference evidence="10 13" key="2">
    <citation type="submission" date="2020-07" db="EMBL/GenBank/DDBJ databases">
        <authorList>
            <person name="Khare M."/>
        </authorList>
    </citation>
    <scope>NUCLEOTIDE SEQUENCE [LARGE SCALE GENOMIC DNA]</scope>
    <source>
        <strain evidence="10 13">P8776</strain>
    </source>
</reference>
<dbReference type="EMBL" id="JACEOR010000544">
    <property type="protein sequence ID" value="MBA4506020.1"/>
    <property type="molecule type" value="Genomic_DNA"/>
</dbReference>
<dbReference type="Proteomes" id="UP000580709">
    <property type="component" value="Unassembled WGS sequence"/>
</dbReference>
<keyword evidence="3 8" id="KW-0813">Transport</keyword>
<evidence type="ECO:0000256" key="5">
    <source>
        <dbReference type="ARBA" id="ARBA00022692"/>
    </source>
</evidence>
<dbReference type="InterPro" id="IPR003784">
    <property type="entry name" value="BioY"/>
</dbReference>
<dbReference type="Gene3D" id="1.10.1760.20">
    <property type="match status" value="1"/>
</dbReference>
<feature type="transmembrane region" description="Helical" evidence="9">
    <location>
        <begin position="21"/>
        <end position="41"/>
    </location>
</feature>
<evidence type="ECO:0000256" key="7">
    <source>
        <dbReference type="ARBA" id="ARBA00023136"/>
    </source>
</evidence>
<dbReference type="AlphaFoldDB" id="A0A6C1U116"/>
<keyword evidence="6 9" id="KW-1133">Transmembrane helix</keyword>
<sequence length="205" mass="20940">MSKTSPTPPASAEATQASNTTADVAFVAVFTALVIVLGFVAIPAGALGVPIVIQNTALVLAALVLGARRGFFVAGLFLLIGFLLPVLAGGRTTYYALSSATVGYVISYLIAVPVAGAIAERVIGRSRPVKVALFILAGYLGLGLQYLFGSIGMVVRAGLDFPAALAAQLPFIPTDVLEMAVMVAIAIGVHTAFPQLLRGSASPAR</sequence>
<feature type="transmembrane region" description="Helical" evidence="9">
    <location>
        <begin position="131"/>
        <end position="159"/>
    </location>
</feature>
<dbReference type="Proteomes" id="UP000336646">
    <property type="component" value="Unassembled WGS sequence"/>
</dbReference>
<dbReference type="GO" id="GO:0015225">
    <property type="term" value="F:biotin transmembrane transporter activity"/>
    <property type="evidence" value="ECO:0007669"/>
    <property type="project" value="UniProtKB-UniRule"/>
</dbReference>
<evidence type="ECO:0000256" key="2">
    <source>
        <dbReference type="ARBA" id="ARBA00010692"/>
    </source>
</evidence>
<evidence type="ECO:0000256" key="3">
    <source>
        <dbReference type="ARBA" id="ARBA00022448"/>
    </source>
</evidence>
<evidence type="ECO:0000313" key="11">
    <source>
        <dbReference type="EMBL" id="TVS28704.1"/>
    </source>
</evidence>